<evidence type="ECO:0000256" key="2">
    <source>
        <dbReference type="SAM" id="MobiDB-lite"/>
    </source>
</evidence>
<dbReference type="AlphaFoldDB" id="A0AA85ERQ3"/>
<name>A0AA85ERQ3_9TREM</name>
<dbReference type="PANTHER" id="PTHR37984">
    <property type="entry name" value="PROTEIN CBG26694"/>
    <property type="match status" value="1"/>
</dbReference>
<dbReference type="InterPro" id="IPR012337">
    <property type="entry name" value="RNaseH-like_sf"/>
</dbReference>
<reference evidence="4" key="1">
    <citation type="submission" date="2022-06" db="EMBL/GenBank/DDBJ databases">
        <authorList>
            <person name="Berger JAMES D."/>
            <person name="Berger JAMES D."/>
        </authorList>
    </citation>
    <scope>NUCLEOTIDE SEQUENCE [LARGE SCALE GENOMIC DNA]</scope>
</reference>
<dbReference type="Pfam" id="PF17921">
    <property type="entry name" value="Integrase_H2C2"/>
    <property type="match status" value="1"/>
</dbReference>
<dbReference type="InterPro" id="IPR050951">
    <property type="entry name" value="Retrovirus_Pol_polyprotein"/>
</dbReference>
<dbReference type="CDD" id="cd09274">
    <property type="entry name" value="RNase_HI_RT_Ty3"/>
    <property type="match status" value="1"/>
</dbReference>
<reference evidence="5" key="2">
    <citation type="submission" date="2023-11" db="UniProtKB">
        <authorList>
            <consortium name="WormBaseParasite"/>
        </authorList>
    </citation>
    <scope>IDENTIFICATION</scope>
</reference>
<evidence type="ECO:0000313" key="4">
    <source>
        <dbReference type="Proteomes" id="UP000050792"/>
    </source>
</evidence>
<feature type="domain" description="Integrase catalytic" evidence="3">
    <location>
        <begin position="362"/>
        <end position="515"/>
    </location>
</feature>
<dbReference type="Gene3D" id="1.10.340.70">
    <property type="match status" value="1"/>
</dbReference>
<dbReference type="SUPFAM" id="SSF53098">
    <property type="entry name" value="Ribonuclease H-like"/>
    <property type="match status" value="1"/>
</dbReference>
<dbReference type="PANTHER" id="PTHR37984:SF5">
    <property type="entry name" value="PROTEIN NYNRIN-LIKE"/>
    <property type="match status" value="1"/>
</dbReference>
<dbReference type="PROSITE" id="PS50994">
    <property type="entry name" value="INTEGRASE"/>
    <property type="match status" value="1"/>
</dbReference>
<dbReference type="FunFam" id="1.10.340.70:FF:000003">
    <property type="entry name" value="Protein CBG25708"/>
    <property type="match status" value="1"/>
</dbReference>
<dbReference type="Gene3D" id="3.30.70.270">
    <property type="match status" value="1"/>
</dbReference>
<dbReference type="GO" id="GO:0003676">
    <property type="term" value="F:nucleic acid binding"/>
    <property type="evidence" value="ECO:0007669"/>
    <property type="project" value="InterPro"/>
</dbReference>
<feature type="region of interest" description="Disordered" evidence="2">
    <location>
        <begin position="645"/>
        <end position="693"/>
    </location>
</feature>
<dbReference type="InterPro" id="IPR043128">
    <property type="entry name" value="Rev_trsase/Diguanyl_cyclase"/>
</dbReference>
<sequence length="693" mass="78196">MPRPRDITTLQSFSGLVSHYGTFLPDLHHLRSPLNNLLQKNTRWNWSADCQASFEKIKQLLTSNLLLTHYDPSLPIVVASDASNYGVGAVISHNFPDGSEKAISHAARSLTTTERNYSQIEKEALSIIFAVKKFHKMIYGRHFTLITDHKPVLAVFGSKKGIPVHTANRLQLWATTLLGYDFKIKYQSTTAFGQAETLSRLIGSKSKTPEETLVASIKAEEEVHRVLDDAINGLPITSETIKKITECDKILSTVKCYLSSKWPNNRLDGELLQYFRRRDSLMVVDSCIMFGDRIVIPKLLRHKVLKQFHNGHPGINKMKSLARSYAYWPSMDKNIENKCRNCPSCIQAAKNPVKCEPQYWPTPAGPWERIHADFAGPIQGKMFLIIVDAFTKWPEVHTMPNCTTSETIYKLSILFSCFGVPETLVTDNGSQFAAESFKHFCKANGITHLRSPPYHPQSNGQAERFVDTFKRALLKGGGEGPTGQVITKFLTSYRSTPNPNVPDGKSPAEVMFGRRVRTVFNAMLPSQLVDERSHNPSIRDFSVGDKVYIKSYIGKNRWEPGEVVQKLGRILYRVRGTFGMCIRHTNQILKDKRMMQNRSNPPNFPLDLILDAQTPKNTGRKPWTGKTTRIMGRRRNPVIKLQVDPRKKSYSGEVLSRLPANSNRAPRGSKRVPTNQSTTEHSGVPTWHATIGQ</sequence>
<dbReference type="WBParaSite" id="SRDH1_20150.1">
    <property type="protein sequence ID" value="SRDH1_20150.1"/>
    <property type="gene ID" value="SRDH1_20150"/>
</dbReference>
<evidence type="ECO:0000313" key="5">
    <source>
        <dbReference type="WBParaSite" id="SRDH1_20150.1"/>
    </source>
</evidence>
<accession>A0AA85ERQ3</accession>
<dbReference type="InterPro" id="IPR043502">
    <property type="entry name" value="DNA/RNA_pol_sf"/>
</dbReference>
<keyword evidence="1" id="KW-0511">Multifunctional enzyme</keyword>
<dbReference type="SUPFAM" id="SSF56672">
    <property type="entry name" value="DNA/RNA polymerases"/>
    <property type="match status" value="1"/>
</dbReference>
<evidence type="ECO:0000259" key="3">
    <source>
        <dbReference type="PROSITE" id="PS50994"/>
    </source>
</evidence>
<dbReference type="InterPro" id="IPR041577">
    <property type="entry name" value="RT_RNaseH_2"/>
</dbReference>
<dbReference type="FunFam" id="3.30.70.270:FF:000020">
    <property type="entry name" value="Transposon Tf2-6 polyprotein-like Protein"/>
    <property type="match status" value="1"/>
</dbReference>
<feature type="compositionally biased region" description="Polar residues" evidence="2">
    <location>
        <begin position="672"/>
        <end position="681"/>
    </location>
</feature>
<dbReference type="Proteomes" id="UP000050792">
    <property type="component" value="Unassembled WGS sequence"/>
</dbReference>
<dbReference type="InterPro" id="IPR041588">
    <property type="entry name" value="Integrase_H2C2"/>
</dbReference>
<dbReference type="InterPro" id="IPR001584">
    <property type="entry name" value="Integrase_cat-core"/>
</dbReference>
<evidence type="ECO:0000256" key="1">
    <source>
        <dbReference type="ARBA" id="ARBA00023268"/>
    </source>
</evidence>
<dbReference type="GO" id="GO:0015074">
    <property type="term" value="P:DNA integration"/>
    <property type="evidence" value="ECO:0007669"/>
    <property type="project" value="InterPro"/>
</dbReference>
<dbReference type="Gene3D" id="3.30.420.10">
    <property type="entry name" value="Ribonuclease H-like superfamily/Ribonuclease H"/>
    <property type="match status" value="1"/>
</dbReference>
<keyword evidence="4" id="KW-1185">Reference proteome</keyword>
<dbReference type="Pfam" id="PF17919">
    <property type="entry name" value="RT_RNaseH_2"/>
    <property type="match status" value="1"/>
</dbReference>
<protein>
    <recommendedName>
        <fullName evidence="3">Integrase catalytic domain-containing protein</fullName>
    </recommendedName>
</protein>
<organism evidence="4 5">
    <name type="scientific">Schistosoma rodhaini</name>
    <dbReference type="NCBI Taxonomy" id="6188"/>
    <lineage>
        <taxon>Eukaryota</taxon>
        <taxon>Metazoa</taxon>
        <taxon>Spiralia</taxon>
        <taxon>Lophotrochozoa</taxon>
        <taxon>Platyhelminthes</taxon>
        <taxon>Trematoda</taxon>
        <taxon>Digenea</taxon>
        <taxon>Strigeidida</taxon>
        <taxon>Schistosomatoidea</taxon>
        <taxon>Schistosomatidae</taxon>
        <taxon>Schistosoma</taxon>
    </lineage>
</organism>
<proteinExistence type="predicted"/>
<dbReference type="FunFam" id="3.30.420.10:FF:000063">
    <property type="entry name" value="Retrovirus-related Pol polyprotein from transposon 297-like Protein"/>
    <property type="match status" value="1"/>
</dbReference>
<dbReference type="InterPro" id="IPR036397">
    <property type="entry name" value="RNaseH_sf"/>
</dbReference>
<dbReference type="Pfam" id="PF00665">
    <property type="entry name" value="rve"/>
    <property type="match status" value="1"/>
</dbReference>
<dbReference type="GO" id="GO:0003824">
    <property type="term" value="F:catalytic activity"/>
    <property type="evidence" value="ECO:0007669"/>
    <property type="project" value="UniProtKB-KW"/>
</dbReference>